<organism evidence="13 14">
    <name type="scientific">Photorhabdus australis subsp. thailandensis</name>
    <dbReference type="NCBI Taxonomy" id="2805096"/>
    <lineage>
        <taxon>Bacteria</taxon>
        <taxon>Pseudomonadati</taxon>
        <taxon>Pseudomonadota</taxon>
        <taxon>Gammaproteobacteria</taxon>
        <taxon>Enterobacterales</taxon>
        <taxon>Morganellaceae</taxon>
        <taxon>Photorhabdus</taxon>
    </lineage>
</organism>
<dbReference type="InterPro" id="IPR040765">
    <property type="entry name" value="Tudor_1_RapA"/>
</dbReference>
<dbReference type="FunFam" id="3.40.50.10810:FF:000012">
    <property type="entry name" value="RNA polymerase-associated protein RapA"/>
    <property type="match status" value="1"/>
</dbReference>
<sequence length="1003" mass="114401">MGHLCICPLSPLDQIKSCRPSPINNIYLTETESKFMPFTLGQRWISDTESELGLGTVVALDARMVTLLFPASGENRLYARNDSPITRVMFNSGDVVTSHEGWQLKVDEVQQENGLLIYTGTRLDTLEENVSLREVLLDSKLTFNKPQDRLFAGQIDRMDRFALRFRARKYQSEQFKLAESGLRGIRASLIPHQLHIANEVGKRYAPRVLLADEVGLGKTIEAGMIIHQQLMAGRAERILIIVPDSLQHQWLVEMLRRFNLRFALFDDSRYTEARHDSDNPFETEQLVLCSLDFVRRNKQRFEHMLEANWDLMVVDEAHHLAWSEDAPSREYQVIEELAEQIPGVLLLTATPEQLGQESHFARLRLLDPSRFHDYQAFIDEQQNYRPVADAVTLLLSGEQLNNGQLNLMSELISEQDIEPLLKAANSSGDDSETARRELISMLMDRHGTSRILFRNTRNGVKGFPHRELHQIKLPLPAQYQTAIKVSDIMGAKKSLESRARDMLYPEQIYQEFEGENATWWNFDPRVEWLLGFLTANRNEKVLVICAKATTALQLEQVLREREGIRGAVFHEGLSLVERDRAAAYFASEEEGAQVLLCSEIGSEGRNFQFANQLVMFDLPFNPDLLEQRIGRLDRIGQSRDIQINVPYLENTAQAVLIRWYHEGLDAFEHTCPTGRTIYDHYYETLLNYLAKPNEQEKFGEFIDQCRQQHEQLKQQLEQGRDRLLEMNSNGGEHGLLLAEKIAEYDNDTDLVNFSLNLFDIVGINQEDRSDNMIVLTPSDHMLVPDFPGLPQDGCTITFDREQALSREDAQFISWEHPIIRNGLDLILSGDTGSCAVSLLKNKALPVGTLLVELIYVVEAQAPKHLQLTRFLPPTPLRILMDLKGNNLAGQVEFESFNRQLNAVNRHTASKLVNAVQKEVHAILQQAEGLVEAQAQALIEQAKQEADENLTVELSRLEALKAVNPNIRDDELEAIESNRQQLLLNLNQASWRLDAIRLVVVTHQ</sequence>
<dbReference type="SMART" id="SM00487">
    <property type="entry name" value="DEXDc"/>
    <property type="match status" value="1"/>
</dbReference>
<dbReference type="Proteomes" id="UP000093476">
    <property type="component" value="Unassembled WGS sequence"/>
</dbReference>
<dbReference type="STRING" id="286156.Ppb6_03883"/>
<dbReference type="NCBIfam" id="NF003426">
    <property type="entry name" value="PRK04914.1"/>
    <property type="match status" value="1"/>
</dbReference>
<keyword evidence="2 9" id="KW-0378">Hydrolase</keyword>
<protein>
    <recommendedName>
        <fullName evidence="9">RNA polymerase-associated protein RapA</fullName>
        <ecNumber evidence="9">3.6.4.-</ecNumber>
    </recommendedName>
    <alternativeName>
        <fullName evidence="9">ATP-dependent helicase HepA</fullName>
    </alternativeName>
</protein>
<dbReference type="AlphaFoldDB" id="A0A1C0TYU2"/>
<dbReference type="Pfam" id="PF12137">
    <property type="entry name" value="RapA_C"/>
    <property type="match status" value="1"/>
</dbReference>
<dbReference type="InterPro" id="IPR057342">
    <property type="entry name" value="DEXDc_RapA"/>
</dbReference>
<dbReference type="InterPro" id="IPR001650">
    <property type="entry name" value="Helicase_C-like"/>
</dbReference>
<evidence type="ECO:0000313" key="13">
    <source>
        <dbReference type="EMBL" id="OCQ50786.1"/>
    </source>
</evidence>
<dbReference type="GO" id="GO:0006355">
    <property type="term" value="P:regulation of DNA-templated transcription"/>
    <property type="evidence" value="ECO:0007669"/>
    <property type="project" value="UniProtKB-UniRule"/>
</dbReference>
<dbReference type="EMBL" id="LOMY01000187">
    <property type="protein sequence ID" value="OCQ50786.1"/>
    <property type="molecule type" value="Genomic_DNA"/>
</dbReference>
<keyword evidence="8 9" id="KW-0804">Transcription</keyword>
<reference evidence="13 14" key="1">
    <citation type="submission" date="2015-12" db="EMBL/GenBank/DDBJ databases">
        <title>Genome comparisons provide insights into the role of secondary metabolites in the pathogenic phase of the Photorhabdus life cycle.</title>
        <authorList>
            <person name="Tobias N.J."/>
            <person name="Mishra B."/>
            <person name="Gupta D.K."/>
            <person name="Thines M."/>
            <person name="Stinear T.P."/>
            <person name="Bode H.B."/>
        </authorList>
    </citation>
    <scope>NUCLEOTIDE SEQUENCE [LARGE SCALE GENOMIC DNA]</scope>
    <source>
        <strain evidence="13 14">PB68.1</strain>
    </source>
</reference>
<dbReference type="InterPro" id="IPR014001">
    <property type="entry name" value="Helicase_ATP-bd"/>
</dbReference>
<dbReference type="GO" id="GO:0005524">
    <property type="term" value="F:ATP binding"/>
    <property type="evidence" value="ECO:0007669"/>
    <property type="project" value="UniProtKB-UniRule"/>
</dbReference>
<dbReference type="GO" id="GO:0016817">
    <property type="term" value="F:hydrolase activity, acting on acid anhydrides"/>
    <property type="evidence" value="ECO:0007669"/>
    <property type="project" value="InterPro"/>
</dbReference>
<evidence type="ECO:0000256" key="9">
    <source>
        <dbReference type="HAMAP-Rule" id="MF_01821"/>
    </source>
</evidence>
<keyword evidence="4 9" id="KW-0067">ATP-binding</keyword>
<evidence type="ECO:0000259" key="12">
    <source>
        <dbReference type="PROSITE" id="PS51194"/>
    </source>
</evidence>
<dbReference type="FunFam" id="3.30.360.80:FF:000001">
    <property type="entry name" value="RNA polymerase-associated protein RapA"/>
    <property type="match status" value="1"/>
</dbReference>
<dbReference type="PATRIC" id="fig|286156.4.peg.4468"/>
<feature type="domain" description="Helicase ATP-binding" evidence="11">
    <location>
        <begin position="199"/>
        <end position="369"/>
    </location>
</feature>
<keyword evidence="10" id="KW-0175">Coiled coil</keyword>
<keyword evidence="3 9" id="KW-0347">Helicase</keyword>
<evidence type="ECO:0000313" key="14">
    <source>
        <dbReference type="Proteomes" id="UP000093476"/>
    </source>
</evidence>
<evidence type="ECO:0000256" key="1">
    <source>
        <dbReference type="ARBA" id="ARBA00022741"/>
    </source>
</evidence>
<dbReference type="InterPro" id="IPR023949">
    <property type="entry name" value="Helicase_RapA"/>
</dbReference>
<dbReference type="EC" id="3.6.4.-" evidence="9"/>
<dbReference type="Gene3D" id="6.10.140.1500">
    <property type="match status" value="1"/>
</dbReference>
<dbReference type="PANTHER" id="PTHR45766">
    <property type="entry name" value="DNA ANNEALING HELICASE AND ENDONUCLEASE ZRANB3 FAMILY MEMBER"/>
    <property type="match status" value="1"/>
</dbReference>
<feature type="domain" description="Helicase C-terminal" evidence="12">
    <location>
        <begin position="525"/>
        <end position="698"/>
    </location>
</feature>
<dbReference type="Gene3D" id="6.10.140.2230">
    <property type="match status" value="1"/>
</dbReference>
<proteinExistence type="inferred from homology"/>
<dbReference type="PANTHER" id="PTHR45766:SF6">
    <property type="entry name" value="SWI_SNF-RELATED MATRIX-ASSOCIATED ACTIN-DEPENDENT REGULATOR OF CHROMATIN SUBFAMILY A-LIKE PROTEIN 1"/>
    <property type="match status" value="1"/>
</dbReference>
<dbReference type="InterPro" id="IPR022737">
    <property type="entry name" value="RapA_C"/>
</dbReference>
<comment type="function">
    <text evidence="9">Transcription regulator that activates transcription by stimulating RNA polymerase (RNAP) recycling in case of stress conditions such as supercoiled DNA or high salt concentrations. Probably acts by releasing the RNAP, when it is trapped or immobilized on tightly supercoiled DNA. Does not activate transcription on linear DNA. Probably not involved in DNA repair.</text>
</comment>
<dbReference type="SUPFAM" id="SSF52540">
    <property type="entry name" value="P-loop containing nucleoside triphosphate hydrolases"/>
    <property type="match status" value="2"/>
</dbReference>
<dbReference type="Pfam" id="PF18337">
    <property type="entry name" value="Tudor_RapA"/>
    <property type="match status" value="1"/>
</dbReference>
<dbReference type="Gene3D" id="3.30.360.80">
    <property type="match status" value="1"/>
</dbReference>
<keyword evidence="6 9" id="KW-0238">DNA-binding</keyword>
<dbReference type="Gene3D" id="2.30.30.930">
    <property type="match status" value="1"/>
</dbReference>
<dbReference type="PROSITE" id="PS51194">
    <property type="entry name" value="HELICASE_CTER"/>
    <property type="match status" value="1"/>
</dbReference>
<comment type="subunit">
    <text evidence="9">Interacts with the RNAP. Has a higher affinity for the core RNAP than for the holoenzyme. Its ATPase activity is stimulated by binding to RNAP.</text>
</comment>
<dbReference type="SMART" id="SM00490">
    <property type="entry name" value="HELICc"/>
    <property type="match status" value="1"/>
</dbReference>
<keyword evidence="14" id="KW-1185">Reference proteome</keyword>
<dbReference type="FunFam" id="3.40.50.300:FF:000350">
    <property type="entry name" value="RNA polymerase-associated protein RapA"/>
    <property type="match status" value="1"/>
</dbReference>
<name>A0A1C0TYU2_9GAMM</name>
<dbReference type="CDD" id="cd18793">
    <property type="entry name" value="SF2_C_SNF"/>
    <property type="match status" value="1"/>
</dbReference>
<feature type="coiled-coil region" evidence="10">
    <location>
        <begin position="702"/>
        <end position="729"/>
    </location>
</feature>
<feature type="short sequence motif" description="DEAH box" evidence="9">
    <location>
        <begin position="315"/>
        <end position="318"/>
    </location>
</feature>
<evidence type="ECO:0000256" key="2">
    <source>
        <dbReference type="ARBA" id="ARBA00022801"/>
    </source>
</evidence>
<gene>
    <name evidence="9 13" type="primary">rapA</name>
    <name evidence="13" type="ORF">Ppb6_03883</name>
</gene>
<dbReference type="InterPro" id="IPR040766">
    <property type="entry name" value="Tudor_2_RapA"/>
</dbReference>
<dbReference type="CDD" id="cd18011">
    <property type="entry name" value="DEXDc_RapA"/>
    <property type="match status" value="1"/>
</dbReference>
<evidence type="ECO:0000256" key="5">
    <source>
        <dbReference type="ARBA" id="ARBA00023015"/>
    </source>
</evidence>
<dbReference type="PROSITE" id="PS51192">
    <property type="entry name" value="HELICASE_ATP_BIND_1"/>
    <property type="match status" value="1"/>
</dbReference>
<keyword evidence="1 9" id="KW-0547">Nucleotide-binding</keyword>
<evidence type="ECO:0000259" key="11">
    <source>
        <dbReference type="PROSITE" id="PS51192"/>
    </source>
</evidence>
<dbReference type="InterPro" id="IPR027417">
    <property type="entry name" value="P-loop_NTPase"/>
</dbReference>
<dbReference type="GO" id="GO:0003677">
    <property type="term" value="F:DNA binding"/>
    <property type="evidence" value="ECO:0007669"/>
    <property type="project" value="UniProtKB-KW"/>
</dbReference>
<keyword evidence="7 9" id="KW-0010">Activator</keyword>
<evidence type="ECO:0000256" key="10">
    <source>
        <dbReference type="SAM" id="Coils"/>
    </source>
</evidence>
<comment type="caution">
    <text evidence="13">The sequence shown here is derived from an EMBL/GenBank/DDBJ whole genome shotgun (WGS) entry which is preliminary data.</text>
</comment>
<dbReference type="Pfam" id="PF00271">
    <property type="entry name" value="Helicase_C"/>
    <property type="match status" value="1"/>
</dbReference>
<dbReference type="HAMAP" id="MF_01821">
    <property type="entry name" value="Helicase_RapA"/>
    <property type="match status" value="1"/>
</dbReference>
<comment type="similarity">
    <text evidence="9">Belongs to the SNF2/RAD54 helicase family. RapA subfamily.</text>
</comment>
<dbReference type="InterPro" id="IPR038718">
    <property type="entry name" value="SNF2-like_sf"/>
</dbReference>
<accession>A0A1C0TYU2</accession>
<dbReference type="InterPro" id="IPR000330">
    <property type="entry name" value="SNF2_N"/>
</dbReference>
<evidence type="ECO:0000256" key="6">
    <source>
        <dbReference type="ARBA" id="ARBA00023125"/>
    </source>
</evidence>
<evidence type="ECO:0000256" key="3">
    <source>
        <dbReference type="ARBA" id="ARBA00022806"/>
    </source>
</evidence>
<evidence type="ECO:0000256" key="7">
    <source>
        <dbReference type="ARBA" id="ARBA00023159"/>
    </source>
</evidence>
<dbReference type="GO" id="GO:0004386">
    <property type="term" value="F:helicase activity"/>
    <property type="evidence" value="ECO:0007669"/>
    <property type="project" value="UniProtKB-UniRule"/>
</dbReference>
<dbReference type="Gene3D" id="3.40.50.10810">
    <property type="entry name" value="Tandem AAA-ATPase domain"/>
    <property type="match status" value="1"/>
</dbReference>
<keyword evidence="5 9" id="KW-0805">Transcription regulation</keyword>
<dbReference type="Gene3D" id="3.40.50.300">
    <property type="entry name" value="P-loop containing nucleotide triphosphate hydrolases"/>
    <property type="match status" value="1"/>
</dbReference>
<dbReference type="Pfam" id="PF18339">
    <property type="entry name" value="Tudor_1_RapA"/>
    <property type="match status" value="1"/>
</dbReference>
<evidence type="ECO:0000256" key="8">
    <source>
        <dbReference type="ARBA" id="ARBA00023163"/>
    </source>
</evidence>
<feature type="binding site" evidence="9">
    <location>
        <begin position="212"/>
        <end position="219"/>
    </location>
    <ligand>
        <name>ATP</name>
        <dbReference type="ChEBI" id="CHEBI:30616"/>
    </ligand>
</feature>
<dbReference type="Pfam" id="PF00176">
    <property type="entry name" value="SNF2-rel_dom"/>
    <property type="match status" value="1"/>
</dbReference>
<evidence type="ECO:0000256" key="4">
    <source>
        <dbReference type="ARBA" id="ARBA00022840"/>
    </source>
</evidence>
<dbReference type="Gene3D" id="2.30.30.140">
    <property type="match status" value="1"/>
</dbReference>
<dbReference type="InterPro" id="IPR049730">
    <property type="entry name" value="SNF2/RAD54-like_C"/>
</dbReference>